<gene>
    <name evidence="2" type="ORF">J8273_7235</name>
</gene>
<proteinExistence type="predicted"/>
<evidence type="ECO:0000313" key="2">
    <source>
        <dbReference type="EMBL" id="KAG9390962.1"/>
    </source>
</evidence>
<feature type="region of interest" description="Disordered" evidence="1">
    <location>
        <begin position="1"/>
        <end position="69"/>
    </location>
</feature>
<feature type="region of interest" description="Disordered" evidence="1">
    <location>
        <begin position="389"/>
        <end position="409"/>
    </location>
</feature>
<feature type="region of interest" description="Disordered" evidence="1">
    <location>
        <begin position="433"/>
        <end position="456"/>
    </location>
</feature>
<protein>
    <submittedName>
        <fullName evidence="2">Uncharacterized protein</fullName>
    </submittedName>
</protein>
<dbReference type="AlphaFoldDB" id="A0A8J6B1E2"/>
<organism evidence="2 3">
    <name type="scientific">Carpediemonas membranifera</name>
    <dbReference type="NCBI Taxonomy" id="201153"/>
    <lineage>
        <taxon>Eukaryota</taxon>
        <taxon>Metamonada</taxon>
        <taxon>Carpediemonas-like organisms</taxon>
        <taxon>Carpediemonas</taxon>
    </lineage>
</organism>
<feature type="compositionally biased region" description="Pro residues" evidence="1">
    <location>
        <begin position="353"/>
        <end position="368"/>
    </location>
</feature>
<feature type="compositionally biased region" description="Basic and acidic residues" evidence="1">
    <location>
        <begin position="15"/>
        <end position="28"/>
    </location>
</feature>
<reference evidence="2" key="1">
    <citation type="submission" date="2021-05" db="EMBL/GenBank/DDBJ databases">
        <title>A free-living protist that lacks canonical eukaryotic 1 DNA replication and segregation systems.</title>
        <authorList>
            <person name="Salas-Leiva D.E."/>
            <person name="Tromer E.C."/>
            <person name="Curtis B.A."/>
            <person name="Jerlstrom-Hultqvist J."/>
            <person name="Kolisko M."/>
            <person name="Yi Z."/>
            <person name="Salas-Leiva J.S."/>
            <person name="Gallot-Lavallee L."/>
            <person name="Kops G.J.P.L."/>
            <person name="Archibald J.M."/>
            <person name="Simpson A.G.B."/>
            <person name="Roger A.J."/>
        </authorList>
    </citation>
    <scope>NUCLEOTIDE SEQUENCE</scope>
    <source>
        <strain evidence="2">BICM</strain>
    </source>
</reference>
<sequence>MPPSETKKSPSPIIVHDRTQSEIIKPRVELNPTFQYSTSPSRPAPPPPVVRTPVRPVPAPSSLRPTDPVEVFVSTPVPTPMVASTYSLTVDTLSPRLETTHTEVPRHSNETKDIAVGPDKNIPVPFDVTLCDAAAPGPAVRMRSLGGLALQEQPQGMETVPFLQLRTLEALPALPELDLTELPERERVMMQPPSPRVGVEEEDDESVSLEIDEGGAESEQSLVVDPVIRDVIDSPPAPLRASPPTPEPAGLADCPVVEGIVSRERSPAPLQPTLPLSRVSTPKIPRGHAKTAPVVPDFLMGPVTVTAADGTWTPRADAVHIAAEPVDERAELSPVVPVPFGQRAGLHVETVPAGPPDPEPEPDAPATPSPHDALDETIRMFTARNLLGHDEPIRPAGSPHPLTTRTPARGAMREPAFFEDPYALLSTQQPIAETSPKVLRTETPAPPTRQQQVRQSKDYLDEILGSFLNDLIRPARPM</sequence>
<keyword evidence="3" id="KW-1185">Reference proteome</keyword>
<evidence type="ECO:0000256" key="1">
    <source>
        <dbReference type="SAM" id="MobiDB-lite"/>
    </source>
</evidence>
<dbReference type="Proteomes" id="UP000717585">
    <property type="component" value="Unassembled WGS sequence"/>
</dbReference>
<feature type="region of interest" description="Disordered" evidence="1">
    <location>
        <begin position="267"/>
        <end position="287"/>
    </location>
</feature>
<comment type="caution">
    <text evidence="2">The sequence shown here is derived from an EMBL/GenBank/DDBJ whole genome shotgun (WGS) entry which is preliminary data.</text>
</comment>
<evidence type="ECO:0000313" key="3">
    <source>
        <dbReference type="Proteomes" id="UP000717585"/>
    </source>
</evidence>
<accession>A0A8J6B1E2</accession>
<name>A0A8J6B1E2_9EUKA</name>
<feature type="region of interest" description="Disordered" evidence="1">
    <location>
        <begin position="99"/>
        <end position="118"/>
    </location>
</feature>
<feature type="compositionally biased region" description="Pro residues" evidence="1">
    <location>
        <begin position="42"/>
        <end position="59"/>
    </location>
</feature>
<feature type="compositionally biased region" description="Basic and acidic residues" evidence="1">
    <location>
        <begin position="99"/>
        <end position="113"/>
    </location>
</feature>
<dbReference type="EMBL" id="JAHDYR010000062">
    <property type="protein sequence ID" value="KAG9390962.1"/>
    <property type="molecule type" value="Genomic_DNA"/>
</dbReference>
<feature type="region of interest" description="Disordered" evidence="1">
    <location>
        <begin position="348"/>
        <end position="372"/>
    </location>
</feature>